<dbReference type="InterPro" id="IPR032675">
    <property type="entry name" value="LRR_dom_sf"/>
</dbReference>
<evidence type="ECO:0000313" key="5">
    <source>
        <dbReference type="Proteomes" id="UP000799302"/>
    </source>
</evidence>
<dbReference type="AlphaFoldDB" id="A0A6A6TUS7"/>
<feature type="compositionally biased region" description="Low complexity" evidence="3">
    <location>
        <begin position="134"/>
        <end position="145"/>
    </location>
</feature>
<dbReference type="Proteomes" id="UP000799302">
    <property type="component" value="Unassembled WGS sequence"/>
</dbReference>
<dbReference type="EMBL" id="MU004244">
    <property type="protein sequence ID" value="KAF2663825.1"/>
    <property type="molecule type" value="Genomic_DNA"/>
</dbReference>
<dbReference type="PANTHER" id="PTHR48051">
    <property type="match status" value="1"/>
</dbReference>
<dbReference type="SUPFAM" id="SSF52058">
    <property type="entry name" value="L domain-like"/>
    <property type="match status" value="1"/>
</dbReference>
<feature type="compositionally biased region" description="Polar residues" evidence="3">
    <location>
        <begin position="233"/>
        <end position="248"/>
    </location>
</feature>
<dbReference type="Gene3D" id="3.80.10.10">
    <property type="entry name" value="Ribonuclease Inhibitor"/>
    <property type="match status" value="2"/>
</dbReference>
<name>A0A6A6TUS7_9PEZI</name>
<dbReference type="OrthoDB" id="676979at2759"/>
<dbReference type="InterPro" id="IPR050216">
    <property type="entry name" value="LRR_domain-containing"/>
</dbReference>
<dbReference type="PANTHER" id="PTHR48051:SF1">
    <property type="entry name" value="RAS SUPPRESSOR PROTEIN 1"/>
    <property type="match status" value="1"/>
</dbReference>
<gene>
    <name evidence="4" type="ORF">BT63DRAFT_430088</name>
</gene>
<proteinExistence type="predicted"/>
<evidence type="ECO:0000256" key="3">
    <source>
        <dbReference type="SAM" id="MobiDB-lite"/>
    </source>
</evidence>
<reference evidence="4" key="1">
    <citation type="journal article" date="2020" name="Stud. Mycol.">
        <title>101 Dothideomycetes genomes: a test case for predicting lifestyles and emergence of pathogens.</title>
        <authorList>
            <person name="Haridas S."/>
            <person name="Albert R."/>
            <person name="Binder M."/>
            <person name="Bloem J."/>
            <person name="Labutti K."/>
            <person name="Salamov A."/>
            <person name="Andreopoulos B."/>
            <person name="Baker S."/>
            <person name="Barry K."/>
            <person name="Bills G."/>
            <person name="Bluhm B."/>
            <person name="Cannon C."/>
            <person name="Castanera R."/>
            <person name="Culley D."/>
            <person name="Daum C."/>
            <person name="Ezra D."/>
            <person name="Gonzalez J."/>
            <person name="Henrissat B."/>
            <person name="Kuo A."/>
            <person name="Liang C."/>
            <person name="Lipzen A."/>
            <person name="Lutzoni F."/>
            <person name="Magnuson J."/>
            <person name="Mondo S."/>
            <person name="Nolan M."/>
            <person name="Ohm R."/>
            <person name="Pangilinan J."/>
            <person name="Park H.-J."/>
            <person name="Ramirez L."/>
            <person name="Alfaro M."/>
            <person name="Sun H."/>
            <person name="Tritt A."/>
            <person name="Yoshinaga Y."/>
            <person name="Zwiers L.-H."/>
            <person name="Turgeon B."/>
            <person name="Goodwin S."/>
            <person name="Spatafora J."/>
            <person name="Crous P."/>
            <person name="Grigoriev I."/>
        </authorList>
    </citation>
    <scope>NUCLEOTIDE SEQUENCE</scope>
    <source>
        <strain evidence="4">CBS 115976</strain>
    </source>
</reference>
<feature type="non-terminal residue" evidence="4">
    <location>
        <position position="747"/>
    </location>
</feature>
<evidence type="ECO:0000256" key="2">
    <source>
        <dbReference type="ARBA" id="ARBA00022737"/>
    </source>
</evidence>
<evidence type="ECO:0000313" key="4">
    <source>
        <dbReference type="EMBL" id="KAF2663825.1"/>
    </source>
</evidence>
<feature type="compositionally biased region" description="Basic and acidic residues" evidence="3">
    <location>
        <begin position="146"/>
        <end position="160"/>
    </location>
</feature>
<feature type="region of interest" description="Disordered" evidence="3">
    <location>
        <begin position="1"/>
        <end position="378"/>
    </location>
</feature>
<dbReference type="PROSITE" id="PS51450">
    <property type="entry name" value="LRR"/>
    <property type="match status" value="3"/>
</dbReference>
<protein>
    <submittedName>
        <fullName evidence="4">L domain-like protein</fullName>
    </submittedName>
</protein>
<keyword evidence="2" id="KW-0677">Repeat</keyword>
<dbReference type="SMART" id="SM00364">
    <property type="entry name" value="LRR_BAC"/>
    <property type="match status" value="5"/>
</dbReference>
<accession>A0A6A6TUS7</accession>
<dbReference type="Pfam" id="PF00560">
    <property type="entry name" value="LRR_1"/>
    <property type="match status" value="2"/>
</dbReference>
<feature type="compositionally biased region" description="Low complexity" evidence="3">
    <location>
        <begin position="268"/>
        <end position="283"/>
    </location>
</feature>
<dbReference type="InterPro" id="IPR001611">
    <property type="entry name" value="Leu-rich_rpt"/>
</dbReference>
<keyword evidence="5" id="KW-1185">Reference proteome</keyword>
<dbReference type="SMART" id="SM00369">
    <property type="entry name" value="LRR_TYP"/>
    <property type="match status" value="8"/>
</dbReference>
<feature type="compositionally biased region" description="Polar residues" evidence="3">
    <location>
        <begin position="56"/>
        <end position="72"/>
    </location>
</feature>
<evidence type="ECO:0000256" key="1">
    <source>
        <dbReference type="ARBA" id="ARBA00022614"/>
    </source>
</evidence>
<keyword evidence="1" id="KW-0433">Leucine-rich repeat</keyword>
<dbReference type="InterPro" id="IPR003591">
    <property type="entry name" value="Leu-rich_rpt_typical-subtyp"/>
</dbReference>
<sequence>MADSANIPTARPTGIPRLSRLPIPKAAAPKPAPKPATTQQIPLRPKPSIDAIKTRQPASNSRRISTTPSQPATFKRPAKPPVPRFPRPTSQTSQTSQTKSSTSRTRNVARNSIISTSSTIKTEGDDTLGDLDSFRSASRASSRAGFRSDDTPIEAPHESPEAPEIGVNTRLSLAERAVESISKLPPTPAKRRRSSFFNPDSPMAPRPSSAVGVRSWGDQDDMPPVPKTPALTRLQNVAGTSRSRQSVGPGNAAGKRSVSTAQARPSLAGTKPTSTTKPAAKRPLGGSKTVAARPTKPRPALAGVFNGPNDAPTPKDGKPKPPANAAKSSSALRDQIRAAKAAKKSLSERPEGSDVAIVPDSTGFEADLNDDPFNLQPKGGKLVMRRRVDTARSEGRLNIAGMSLKEIPEEVLKMYDYEYNKDQSGIAWGEVMNLTKFIAADNELESIPGEVFPDIDMNNLADDDDSLGPQFGGLEHLDLHGNLLFDVPPGLRRLTQLTSLNLSRNQLMNDSFETIAQISSLKELRITDNALTGELSSSISNLTQLEVLEVQGNKLISLPAEIGELIHLRILNISNNQIDSLPMESLAKTSLVSLNAMKNHLSGTLFTDANTSMPRLQSLDVSVNSLIALSYGPLTLPSLKELNINYNRITSLPPMSDWTSLMTLYAEDNKISTIPEGFTSLSGLRTVDFTGNDFSRLDSLIGTMEGLRVFKIGANPIRERKFMTMSIDDLKRDLKARLGLDEPGTEL</sequence>
<organism evidence="4 5">
    <name type="scientific">Microthyrium microscopicum</name>
    <dbReference type="NCBI Taxonomy" id="703497"/>
    <lineage>
        <taxon>Eukaryota</taxon>
        <taxon>Fungi</taxon>
        <taxon>Dikarya</taxon>
        <taxon>Ascomycota</taxon>
        <taxon>Pezizomycotina</taxon>
        <taxon>Dothideomycetes</taxon>
        <taxon>Dothideomycetes incertae sedis</taxon>
        <taxon>Microthyriales</taxon>
        <taxon>Microthyriaceae</taxon>
        <taxon>Microthyrium</taxon>
    </lineage>
</organism>
<feature type="compositionally biased region" description="Low complexity" evidence="3">
    <location>
        <begin position="87"/>
        <end position="121"/>
    </location>
</feature>
<dbReference type="GO" id="GO:0005737">
    <property type="term" value="C:cytoplasm"/>
    <property type="evidence" value="ECO:0007669"/>
    <property type="project" value="TreeGrafter"/>
</dbReference>